<comment type="subcellular location">
    <subcellularLocation>
        <location evidence="2">Secreted</location>
    </subcellularLocation>
</comment>
<feature type="region of interest" description="Disordered" evidence="9">
    <location>
        <begin position="454"/>
        <end position="473"/>
    </location>
</feature>
<keyword evidence="7 12" id="KW-0378">Hydrolase</keyword>
<keyword evidence="8" id="KW-0326">Glycosidase</keyword>
<proteinExistence type="inferred from homology"/>
<dbReference type="SUPFAM" id="SSF51445">
    <property type="entry name" value="(Trans)glycosidases"/>
    <property type="match status" value="1"/>
</dbReference>
<feature type="chain" id="PRO_5042107729" description="mannan endo-1,4-beta-mannosidase" evidence="10">
    <location>
        <begin position="21"/>
        <end position="536"/>
    </location>
</feature>
<dbReference type="AlphaFoldDB" id="A0AAD4QQF0"/>
<evidence type="ECO:0000256" key="5">
    <source>
        <dbReference type="ARBA" id="ARBA00022525"/>
    </source>
</evidence>
<evidence type="ECO:0000256" key="4">
    <source>
        <dbReference type="ARBA" id="ARBA00012706"/>
    </source>
</evidence>
<feature type="domain" description="Glycoside hydrolase family 5" evidence="11">
    <location>
        <begin position="34"/>
        <end position="273"/>
    </location>
</feature>
<evidence type="ECO:0000259" key="11">
    <source>
        <dbReference type="Pfam" id="PF26410"/>
    </source>
</evidence>
<reference evidence="12" key="1">
    <citation type="journal article" date="2022" name="New Phytol.">
        <title>Evolutionary transition to the ectomycorrhizal habit in the genomes of a hyperdiverse lineage of mushroom-forming fungi.</title>
        <authorList>
            <person name="Looney B."/>
            <person name="Miyauchi S."/>
            <person name="Morin E."/>
            <person name="Drula E."/>
            <person name="Courty P.E."/>
            <person name="Kohler A."/>
            <person name="Kuo A."/>
            <person name="LaButti K."/>
            <person name="Pangilinan J."/>
            <person name="Lipzen A."/>
            <person name="Riley R."/>
            <person name="Andreopoulos W."/>
            <person name="He G."/>
            <person name="Johnson J."/>
            <person name="Nolan M."/>
            <person name="Tritt A."/>
            <person name="Barry K.W."/>
            <person name="Grigoriev I.V."/>
            <person name="Nagy L.G."/>
            <person name="Hibbett D."/>
            <person name="Henrissat B."/>
            <person name="Matheny P.B."/>
            <person name="Labbe J."/>
            <person name="Martin F.M."/>
        </authorList>
    </citation>
    <scope>NUCLEOTIDE SEQUENCE</scope>
    <source>
        <strain evidence="12">BPL690</strain>
    </source>
</reference>
<dbReference type="EC" id="3.2.1.78" evidence="4"/>
<organism evidence="12 13">
    <name type="scientific">Multifurca ochricompacta</name>
    <dbReference type="NCBI Taxonomy" id="376703"/>
    <lineage>
        <taxon>Eukaryota</taxon>
        <taxon>Fungi</taxon>
        <taxon>Dikarya</taxon>
        <taxon>Basidiomycota</taxon>
        <taxon>Agaricomycotina</taxon>
        <taxon>Agaricomycetes</taxon>
        <taxon>Russulales</taxon>
        <taxon>Russulaceae</taxon>
        <taxon>Multifurca</taxon>
    </lineage>
</organism>
<gene>
    <name evidence="12" type="ORF">B0F90DRAFT_1623345</name>
</gene>
<dbReference type="GO" id="GO:0005576">
    <property type="term" value="C:extracellular region"/>
    <property type="evidence" value="ECO:0007669"/>
    <property type="project" value="UniProtKB-SubCell"/>
</dbReference>
<dbReference type="Proteomes" id="UP001203297">
    <property type="component" value="Unassembled WGS sequence"/>
</dbReference>
<dbReference type="Pfam" id="PF26410">
    <property type="entry name" value="GH5_mannosidase"/>
    <property type="match status" value="1"/>
</dbReference>
<keyword evidence="13" id="KW-1185">Reference proteome</keyword>
<evidence type="ECO:0000256" key="2">
    <source>
        <dbReference type="ARBA" id="ARBA00004613"/>
    </source>
</evidence>
<evidence type="ECO:0000256" key="8">
    <source>
        <dbReference type="ARBA" id="ARBA00023295"/>
    </source>
</evidence>
<dbReference type="GO" id="GO:0046355">
    <property type="term" value="P:mannan catabolic process"/>
    <property type="evidence" value="ECO:0007669"/>
    <property type="project" value="UniProtKB-ARBA"/>
</dbReference>
<protein>
    <recommendedName>
        <fullName evidence="4">mannan endo-1,4-beta-mannosidase</fullName>
        <ecNumber evidence="4">3.2.1.78</ecNumber>
    </recommendedName>
</protein>
<feature type="signal peptide" evidence="10">
    <location>
        <begin position="1"/>
        <end position="20"/>
    </location>
</feature>
<evidence type="ECO:0000256" key="9">
    <source>
        <dbReference type="SAM" id="MobiDB-lite"/>
    </source>
</evidence>
<comment type="similarity">
    <text evidence="3">Belongs to the glycosyl hydrolase 5 (cellulase A) family.</text>
</comment>
<dbReference type="InterPro" id="IPR017853">
    <property type="entry name" value="GH"/>
</dbReference>
<keyword evidence="6 10" id="KW-0732">Signal</keyword>
<dbReference type="PANTHER" id="PTHR31451">
    <property type="match status" value="1"/>
</dbReference>
<comment type="caution">
    <text evidence="12">The sequence shown here is derived from an EMBL/GenBank/DDBJ whole genome shotgun (WGS) entry which is preliminary data.</text>
</comment>
<evidence type="ECO:0000256" key="10">
    <source>
        <dbReference type="SAM" id="SignalP"/>
    </source>
</evidence>
<accession>A0AAD4QQF0</accession>
<dbReference type="GO" id="GO:0016985">
    <property type="term" value="F:mannan endo-1,4-beta-mannosidase activity"/>
    <property type="evidence" value="ECO:0007669"/>
    <property type="project" value="UniProtKB-EC"/>
</dbReference>
<keyword evidence="5" id="KW-0964">Secreted</keyword>
<name>A0AAD4QQF0_9AGAM</name>
<comment type="catalytic activity">
    <reaction evidence="1">
        <text>Random hydrolysis of (1-&gt;4)-beta-D-mannosidic linkages in mannans, galactomannans and glucomannans.</text>
        <dbReference type="EC" id="3.2.1.78"/>
    </reaction>
</comment>
<evidence type="ECO:0000313" key="13">
    <source>
        <dbReference type="Proteomes" id="UP001203297"/>
    </source>
</evidence>
<evidence type="ECO:0000313" key="12">
    <source>
        <dbReference type="EMBL" id="KAI0306582.1"/>
    </source>
</evidence>
<evidence type="ECO:0000256" key="3">
    <source>
        <dbReference type="ARBA" id="ARBA00005641"/>
    </source>
</evidence>
<dbReference type="InterPro" id="IPR001547">
    <property type="entry name" value="Glyco_hydro_5"/>
</dbReference>
<dbReference type="InterPro" id="IPR045053">
    <property type="entry name" value="MAN-like"/>
</dbReference>
<feature type="region of interest" description="Disordered" evidence="9">
    <location>
        <begin position="287"/>
        <end position="307"/>
    </location>
</feature>
<evidence type="ECO:0000256" key="7">
    <source>
        <dbReference type="ARBA" id="ARBA00022801"/>
    </source>
</evidence>
<evidence type="ECO:0000256" key="1">
    <source>
        <dbReference type="ARBA" id="ARBA00001678"/>
    </source>
</evidence>
<sequence length="536" mass="57730">MPSLSFWLLSLLSTSSSVFASPTRTLPRNSGSPFVTASPGGLVANGSKFSFIGTNAYWLPYLNSDDDISNTLANMSASGINVVRTWAFNDVTTIPEAGSWLQLIANGTATINTGPNGLQRLDKLVELAAQQNIHVILSLTNNWNPTADLSASHSPVRRNEVSPTPFPRNFLSNDYGGMDAYVREFSDTKAHDEFYTDQTIRKFFEQYIQAVVSRFVNNPRVLAWELANDPRCNSTLPSSESCNTNTITRWHADIAKFIRSIDPNHLISSGNHGFFCPSCPKLFFNPLPPPQPSSAPGGTRKRTAGGITPSKLLRMITEERRAAPRALDSRDGVKIRGRWMASLIPIAEAKRQTSGVGPAFDGSFGVDSLDILSIPNIDFGSFQLFPDQNSYGTIATQFTPPSVNLNETVQQGIAWIQAQAASAKAVDKPLALIGFGLVTQVNLQSFVPFNATSPVVTPPPQNQKRKSSLGTFGTGVTDQQRDSAYASWLQAGIQAGLSGLSQYQPANGTFVQSSSGAGTLGVSPNDGYGIIGCVIT</sequence>
<dbReference type="Gene3D" id="3.20.20.80">
    <property type="entry name" value="Glycosidases"/>
    <property type="match status" value="1"/>
</dbReference>
<evidence type="ECO:0000256" key="6">
    <source>
        <dbReference type="ARBA" id="ARBA00022729"/>
    </source>
</evidence>
<dbReference type="PANTHER" id="PTHR31451:SF39">
    <property type="entry name" value="MANNAN ENDO-1,4-BETA-MANNOSIDASE 1"/>
    <property type="match status" value="1"/>
</dbReference>
<dbReference type="EMBL" id="WTXG01000003">
    <property type="protein sequence ID" value="KAI0306582.1"/>
    <property type="molecule type" value="Genomic_DNA"/>
</dbReference>